<dbReference type="AlphaFoldDB" id="A0AAV6K9D0"/>
<accession>A0AAV6K9D0</accession>
<feature type="transmembrane region" description="Helical" evidence="1">
    <location>
        <begin position="20"/>
        <end position="43"/>
    </location>
</feature>
<evidence type="ECO:0008006" key="4">
    <source>
        <dbReference type="Google" id="ProtNLM"/>
    </source>
</evidence>
<evidence type="ECO:0000313" key="3">
    <source>
        <dbReference type="Proteomes" id="UP000823749"/>
    </source>
</evidence>
<keyword evidence="1" id="KW-0472">Membrane</keyword>
<keyword evidence="1" id="KW-0812">Transmembrane</keyword>
<evidence type="ECO:0000313" key="2">
    <source>
        <dbReference type="EMBL" id="KAG5549082.1"/>
    </source>
</evidence>
<keyword evidence="3" id="KW-1185">Reference proteome</keyword>
<evidence type="ECO:0000256" key="1">
    <source>
        <dbReference type="SAM" id="Phobius"/>
    </source>
</evidence>
<proteinExistence type="predicted"/>
<dbReference type="Proteomes" id="UP000823749">
    <property type="component" value="Chromosome 5"/>
</dbReference>
<comment type="caution">
    <text evidence="2">The sequence shown here is derived from an EMBL/GenBank/DDBJ whole genome shotgun (WGS) entry which is preliminary data.</text>
</comment>
<gene>
    <name evidence="2" type="ORF">RHGRI_014450</name>
</gene>
<dbReference type="EMBL" id="JACTNZ010000005">
    <property type="protein sequence ID" value="KAG5549082.1"/>
    <property type="molecule type" value="Genomic_DNA"/>
</dbReference>
<sequence>MVIYYIRLQWWAGDPLSTPLVLIGKAMAGILIAFFLITSALYWTDAYDTQKFSILMTELYDTSWKQVLQGVLRHSLDQF</sequence>
<organism evidence="2 3">
    <name type="scientific">Rhododendron griersonianum</name>
    <dbReference type="NCBI Taxonomy" id="479676"/>
    <lineage>
        <taxon>Eukaryota</taxon>
        <taxon>Viridiplantae</taxon>
        <taxon>Streptophyta</taxon>
        <taxon>Embryophyta</taxon>
        <taxon>Tracheophyta</taxon>
        <taxon>Spermatophyta</taxon>
        <taxon>Magnoliopsida</taxon>
        <taxon>eudicotyledons</taxon>
        <taxon>Gunneridae</taxon>
        <taxon>Pentapetalae</taxon>
        <taxon>asterids</taxon>
        <taxon>Ericales</taxon>
        <taxon>Ericaceae</taxon>
        <taxon>Ericoideae</taxon>
        <taxon>Rhodoreae</taxon>
        <taxon>Rhododendron</taxon>
    </lineage>
</organism>
<keyword evidence="1" id="KW-1133">Transmembrane helix</keyword>
<name>A0AAV6K9D0_9ERIC</name>
<protein>
    <recommendedName>
        <fullName evidence="4">Colicin V production protein</fullName>
    </recommendedName>
</protein>
<reference evidence="2" key="1">
    <citation type="submission" date="2020-08" db="EMBL/GenBank/DDBJ databases">
        <title>Plant Genome Project.</title>
        <authorList>
            <person name="Zhang R.-G."/>
        </authorList>
    </citation>
    <scope>NUCLEOTIDE SEQUENCE</scope>
    <source>
        <strain evidence="2">WSP0</strain>
        <tissue evidence="2">Leaf</tissue>
    </source>
</reference>